<evidence type="ECO:0000256" key="1">
    <source>
        <dbReference type="ARBA" id="ARBA00003186"/>
    </source>
</evidence>
<dbReference type="STRING" id="6211.A0A068YEF0"/>
<dbReference type="GO" id="GO:0005739">
    <property type="term" value="C:mitochondrion"/>
    <property type="evidence" value="ECO:0007669"/>
    <property type="project" value="TreeGrafter"/>
</dbReference>
<dbReference type="OMA" id="FPRECTI"/>
<evidence type="ECO:0000313" key="6">
    <source>
        <dbReference type="Proteomes" id="UP000017246"/>
    </source>
</evidence>
<protein>
    <recommendedName>
        <fullName evidence="3">Cytochrome c oxidase assembly factor 5</fullName>
    </recommendedName>
</protein>
<evidence type="ECO:0000256" key="4">
    <source>
        <dbReference type="ARBA" id="ARBA00023157"/>
    </source>
</evidence>
<dbReference type="Proteomes" id="UP000017246">
    <property type="component" value="Unassembled WGS sequence"/>
</dbReference>
<dbReference type="PANTHER" id="PTHR28627">
    <property type="entry name" value="CYTOCHROME C OXIDASE ASSEMBLY FACTOR 5"/>
    <property type="match status" value="1"/>
</dbReference>
<evidence type="ECO:0000256" key="3">
    <source>
        <dbReference type="ARBA" id="ARBA00021904"/>
    </source>
</evidence>
<organism evidence="5 6">
    <name type="scientific">Echinococcus multilocularis</name>
    <name type="common">Fox tapeworm</name>
    <dbReference type="NCBI Taxonomy" id="6211"/>
    <lineage>
        <taxon>Eukaryota</taxon>
        <taxon>Metazoa</taxon>
        <taxon>Spiralia</taxon>
        <taxon>Lophotrochozoa</taxon>
        <taxon>Platyhelminthes</taxon>
        <taxon>Cestoda</taxon>
        <taxon>Eucestoda</taxon>
        <taxon>Cyclophyllidea</taxon>
        <taxon>Taeniidae</taxon>
        <taxon>Echinococcus</taxon>
    </lineage>
</organism>
<keyword evidence="4" id="KW-1015">Disulfide bond</keyword>
<dbReference type="eggNOG" id="KOG4114">
    <property type="taxonomic scope" value="Eukaryota"/>
</dbReference>
<dbReference type="OrthoDB" id="282149at2759"/>
<proteinExistence type="inferred from homology"/>
<dbReference type="EMBL" id="LN902841">
    <property type="protein sequence ID" value="CDS40588.1"/>
    <property type="molecule type" value="Genomic_DNA"/>
</dbReference>
<dbReference type="InterPro" id="IPR018793">
    <property type="entry name" value="Cyt_c_oxidase_assmbl_Pet191"/>
</dbReference>
<comment type="function">
    <text evidence="1">Involved in an early step of the mitochondrial complex IV assembly process.</text>
</comment>
<evidence type="ECO:0000313" key="5">
    <source>
        <dbReference type="EMBL" id="CDS40588.1"/>
    </source>
</evidence>
<comment type="similarity">
    <text evidence="2">Belongs to the PET191 family.</text>
</comment>
<dbReference type="PROSITE" id="PS51808">
    <property type="entry name" value="CHCH"/>
    <property type="match status" value="1"/>
</dbReference>
<dbReference type="AlphaFoldDB" id="A0A068YEF0"/>
<evidence type="ECO:0000256" key="2">
    <source>
        <dbReference type="ARBA" id="ARBA00007785"/>
    </source>
</evidence>
<reference evidence="5" key="1">
    <citation type="journal article" date="2013" name="Nature">
        <title>The genomes of four tapeworm species reveal adaptations to parasitism.</title>
        <authorList>
            <person name="Tsai I.J."/>
            <person name="Zarowiecki M."/>
            <person name="Holroyd N."/>
            <person name="Garciarrubio A."/>
            <person name="Sanchez-Flores A."/>
            <person name="Brooks K.L."/>
            <person name="Tracey A."/>
            <person name="Bobes R.J."/>
            <person name="Fragoso G."/>
            <person name="Sciutto E."/>
            <person name="Aslett M."/>
            <person name="Beasley H."/>
            <person name="Bennett H.M."/>
            <person name="Cai J."/>
            <person name="Camicia F."/>
            <person name="Clark R."/>
            <person name="Cucher M."/>
            <person name="De Silva N."/>
            <person name="Day T.A."/>
            <person name="Deplazes P."/>
            <person name="Estrada K."/>
            <person name="Fernandez C."/>
            <person name="Holland P.W."/>
            <person name="Hou J."/>
            <person name="Hu S."/>
            <person name="Huckvale T."/>
            <person name="Hung S.S."/>
            <person name="Kamenetzky L."/>
            <person name="Keane J.A."/>
            <person name="Kiss F."/>
            <person name="Koziol U."/>
            <person name="Lambert O."/>
            <person name="Liu K."/>
            <person name="Luo X."/>
            <person name="Luo Y."/>
            <person name="Macchiaroli N."/>
            <person name="Nichol S."/>
            <person name="Paps J."/>
            <person name="Parkinson J."/>
            <person name="Pouchkina-Stantcheva N."/>
            <person name="Riddiford N."/>
            <person name="Rosenzvit M."/>
            <person name="Salinas G."/>
            <person name="Wasmuth J.D."/>
            <person name="Zamanian M."/>
            <person name="Zheng Y."/>
            <person name="Cai X."/>
            <person name="Soberon X."/>
            <person name="Olson P.D."/>
            <person name="Laclette J.P."/>
            <person name="Brehm K."/>
            <person name="Berriman M."/>
            <person name="Garciarrubio A."/>
            <person name="Bobes R.J."/>
            <person name="Fragoso G."/>
            <person name="Sanchez-Flores A."/>
            <person name="Estrada K."/>
            <person name="Cevallos M.A."/>
            <person name="Morett E."/>
            <person name="Gonzalez V."/>
            <person name="Portillo T."/>
            <person name="Ochoa-Leyva A."/>
            <person name="Jose M.V."/>
            <person name="Sciutto E."/>
            <person name="Landa A."/>
            <person name="Jimenez L."/>
            <person name="Valdes V."/>
            <person name="Carrero J.C."/>
            <person name="Larralde C."/>
            <person name="Morales-Montor J."/>
            <person name="Limon-Lason J."/>
            <person name="Soberon X."/>
            <person name="Laclette J.P."/>
        </authorList>
    </citation>
    <scope>NUCLEOTIDE SEQUENCE [LARGE SCALE GENOMIC DNA]</scope>
</reference>
<keyword evidence="6" id="KW-1185">Reference proteome</keyword>
<dbReference type="GO" id="GO:0033617">
    <property type="term" value="P:mitochondrial respiratory chain complex IV assembly"/>
    <property type="evidence" value="ECO:0007669"/>
    <property type="project" value="TreeGrafter"/>
</dbReference>
<reference evidence="5" key="2">
    <citation type="submission" date="2015-11" db="EMBL/GenBank/DDBJ databases">
        <authorList>
            <person name="Zhang Y."/>
            <person name="Guo Z."/>
        </authorList>
    </citation>
    <scope>NUCLEOTIDE SEQUENCE</scope>
</reference>
<accession>A0A068YEF0</accession>
<gene>
    <name evidence="5" type="ORF">EmuJ_000818300</name>
</gene>
<dbReference type="Pfam" id="PF10203">
    <property type="entry name" value="Pet191_N"/>
    <property type="match status" value="1"/>
</dbReference>
<dbReference type="PANTHER" id="PTHR28627:SF1">
    <property type="entry name" value="CYTOCHROME C OXIDASE ASSEMBLY FACTOR 5"/>
    <property type="match status" value="1"/>
</dbReference>
<sequence length="76" mass="9182">MFDSKYRGICEDQKVELLLCLIKSDCCQKLRKIPRDCLKEENFPRECTIARHNFDRCRAEILDKRTRLRGKRFESD</sequence>
<name>A0A068YEF0_ECHMU</name>